<keyword evidence="2" id="KW-1185">Reference proteome</keyword>
<proteinExistence type="predicted"/>
<gene>
    <name evidence="1" type="ORF">O6H91_12G015300</name>
</gene>
<reference evidence="2" key="1">
    <citation type="journal article" date="2024" name="Proc. Natl. Acad. Sci. U.S.A.">
        <title>Extraordinary preservation of gene collinearity over three hundred million years revealed in homosporous lycophytes.</title>
        <authorList>
            <person name="Li C."/>
            <person name="Wickell D."/>
            <person name="Kuo L.Y."/>
            <person name="Chen X."/>
            <person name="Nie B."/>
            <person name="Liao X."/>
            <person name="Peng D."/>
            <person name="Ji J."/>
            <person name="Jenkins J."/>
            <person name="Williams M."/>
            <person name="Shu S."/>
            <person name="Plott C."/>
            <person name="Barry K."/>
            <person name="Rajasekar S."/>
            <person name="Grimwood J."/>
            <person name="Han X."/>
            <person name="Sun S."/>
            <person name="Hou Z."/>
            <person name="He W."/>
            <person name="Dai G."/>
            <person name="Sun C."/>
            <person name="Schmutz J."/>
            <person name="Leebens-Mack J.H."/>
            <person name="Li F.W."/>
            <person name="Wang L."/>
        </authorList>
    </citation>
    <scope>NUCLEOTIDE SEQUENCE [LARGE SCALE GENOMIC DNA]</scope>
    <source>
        <strain evidence="2">cv. PW_Plant_1</strain>
    </source>
</reference>
<accession>A0ACC2BZ28</accession>
<organism evidence="1 2">
    <name type="scientific">Diphasiastrum complanatum</name>
    <name type="common">Issler's clubmoss</name>
    <name type="synonym">Lycopodium complanatum</name>
    <dbReference type="NCBI Taxonomy" id="34168"/>
    <lineage>
        <taxon>Eukaryota</taxon>
        <taxon>Viridiplantae</taxon>
        <taxon>Streptophyta</taxon>
        <taxon>Embryophyta</taxon>
        <taxon>Tracheophyta</taxon>
        <taxon>Lycopodiopsida</taxon>
        <taxon>Lycopodiales</taxon>
        <taxon>Lycopodiaceae</taxon>
        <taxon>Lycopodioideae</taxon>
        <taxon>Diphasiastrum</taxon>
    </lineage>
</organism>
<dbReference type="EMBL" id="CM055103">
    <property type="protein sequence ID" value="KAJ7535030.1"/>
    <property type="molecule type" value="Genomic_DNA"/>
</dbReference>
<evidence type="ECO:0000313" key="1">
    <source>
        <dbReference type="EMBL" id="KAJ7535030.1"/>
    </source>
</evidence>
<comment type="caution">
    <text evidence="1">The sequence shown here is derived from an EMBL/GenBank/DDBJ whole genome shotgun (WGS) entry which is preliminary data.</text>
</comment>
<evidence type="ECO:0000313" key="2">
    <source>
        <dbReference type="Proteomes" id="UP001162992"/>
    </source>
</evidence>
<dbReference type="Proteomes" id="UP001162992">
    <property type="component" value="Chromosome 12"/>
</dbReference>
<name>A0ACC2BZ28_DIPCM</name>
<protein>
    <submittedName>
        <fullName evidence="1">Uncharacterized protein</fullName>
    </submittedName>
</protein>
<sequence>MTINGCHFGACTLTSFAGLASSFLLRPTLSYSYYSLPFLSAVHSRSIAPSLAFSLRSSFFLLASPTSLPCLCFCSFLPTLVPRLLHCMHAAAWQLEMGAGRKTETVSVNGSGANSSGFFSDGGTVPHRNLPLHQLGSVVFGCQPETQNECLSNSLFGLPSGHLKYVKNIKEGMPLFLFNFTDRLMYGVFEATGPGNANISPHAWTGDAKGKTSFPAQVPVKIRKLFDPLHEDAFRKVIFENYYMEGKFHFELDKHQTQNLIRLFVTGPPKGFGSSSESRPPVSLSKKSSKGGASTAESSKNSEALDGWILPKKTARKALATANADHGEKISIRLPEELTYSGFRNLKDEGAESEETAEIEDEVETFTEIGNGNIDGWSECFDDTSSHRAEEWGGALSGSWKDQKENLEEPVFYPQDRVESKRAAATLVKKSLEDSQTSLAVAETFDSQPSLQHTWTSEEKQEMSGRQGLNAAKFLRFSHMKDQNEPETICEFPEKHSANGSRWTDNPSYSEIVSNEANRKDFVVDAFQRSAGTYADKVVQSKTHSTFSEKHSANGSRWTDNPSYSEIVSNEANRKDFLVDEFQRNAGTYADEVVQSQTQSTFSEWDGQAGENSNEKQRISEEQTSLSFTLQKLESVIASEVQKNMESYTEAVAKIRTYETELSHIISEARSVMEPLQELENLRLRNNFLEKTLAAQLDALSLEVSELRSQLNAPGRSSGLVTDYISPARAMKSFDSSEVYLLGGYNGKFCLNDVQVYSCFANQLKLGAPMLSPRSCAAATVLESRIFIFGGMGEGSWVDSVHMYEKARDDWIPCAPMQIKRGSLAGVTVGEHIFALGGRGNGIAAAFSEVEYFSPHSGSWMSTTTMLEKRCFLAAAAHGGSIYAVGGNNGVSYLETAERFDPREGIWKKLPSMSNKRGWLSSAFFKGKLYALGGFDGIRYLASAEVFDPRACRWEPSCSMNSERALGAAAISDESIYMVGGGPNSTEYHDFFERFDEASGWHIIRPDNFCGRALLAVAIL</sequence>